<gene>
    <name evidence="10" type="ORF">H2LOC_006160</name>
</gene>
<reference evidence="10 11" key="1">
    <citation type="submission" date="2019-11" db="EMBL/GenBank/DDBJ databases">
        <title>The genome sequence of Methylocystis heyeri.</title>
        <authorList>
            <person name="Oshkin I.Y."/>
            <person name="Miroshnikov K."/>
            <person name="Dedysh S.N."/>
        </authorList>
    </citation>
    <scope>NUCLEOTIDE SEQUENCE [LARGE SCALE GENOMIC DNA]</scope>
    <source>
        <strain evidence="10 11">H2</strain>
    </source>
</reference>
<keyword evidence="3" id="KW-1003">Cell membrane</keyword>
<evidence type="ECO:0000256" key="7">
    <source>
        <dbReference type="ARBA" id="ARBA00023136"/>
    </source>
</evidence>
<evidence type="ECO:0000256" key="6">
    <source>
        <dbReference type="ARBA" id="ARBA00022989"/>
    </source>
</evidence>
<keyword evidence="4" id="KW-0997">Cell inner membrane</keyword>
<protein>
    <submittedName>
        <fullName evidence="10">TIGR01620 family protein</fullName>
    </submittedName>
</protein>
<accession>A0A6B8KCI5</accession>
<dbReference type="Pfam" id="PF05128">
    <property type="entry name" value="DUF697"/>
    <property type="match status" value="1"/>
</dbReference>
<name>A0A6B8KCI5_9HYPH</name>
<dbReference type="PANTHER" id="PTHR39342">
    <property type="entry name" value="UPF0283 MEMBRANE PROTEIN YCJF"/>
    <property type="match status" value="1"/>
</dbReference>
<evidence type="ECO:0000313" key="11">
    <source>
        <dbReference type="Proteomes" id="UP000309061"/>
    </source>
</evidence>
<dbReference type="KEGG" id="mhey:H2LOC_006160"/>
<dbReference type="RefSeq" id="WP_136495595.1">
    <property type="nucleotide sequence ID" value="NZ_CP046052.1"/>
</dbReference>
<dbReference type="AlphaFoldDB" id="A0A6B8KCI5"/>
<dbReference type="InterPro" id="IPR006507">
    <property type="entry name" value="UPF0283"/>
</dbReference>
<keyword evidence="7 9" id="KW-0472">Membrane</keyword>
<dbReference type="OrthoDB" id="9816060at2"/>
<evidence type="ECO:0000256" key="3">
    <source>
        <dbReference type="ARBA" id="ARBA00022475"/>
    </source>
</evidence>
<feature type="compositionally biased region" description="Basic and acidic residues" evidence="8">
    <location>
        <begin position="1"/>
        <end position="33"/>
    </location>
</feature>
<feature type="transmembrane region" description="Helical" evidence="9">
    <location>
        <begin position="114"/>
        <end position="137"/>
    </location>
</feature>
<keyword evidence="11" id="KW-1185">Reference proteome</keyword>
<dbReference type="Proteomes" id="UP000309061">
    <property type="component" value="Chromosome"/>
</dbReference>
<dbReference type="InterPro" id="IPR021147">
    <property type="entry name" value="DUF697"/>
</dbReference>
<evidence type="ECO:0000256" key="1">
    <source>
        <dbReference type="ARBA" id="ARBA00004429"/>
    </source>
</evidence>
<feature type="transmembrane region" description="Helical" evidence="9">
    <location>
        <begin position="79"/>
        <end position="102"/>
    </location>
</feature>
<dbReference type="EMBL" id="CP046052">
    <property type="protein sequence ID" value="QGM45312.1"/>
    <property type="molecule type" value="Genomic_DNA"/>
</dbReference>
<evidence type="ECO:0000256" key="8">
    <source>
        <dbReference type="SAM" id="MobiDB-lite"/>
    </source>
</evidence>
<organism evidence="10 11">
    <name type="scientific">Methylocystis heyeri</name>
    <dbReference type="NCBI Taxonomy" id="391905"/>
    <lineage>
        <taxon>Bacteria</taxon>
        <taxon>Pseudomonadati</taxon>
        <taxon>Pseudomonadota</taxon>
        <taxon>Alphaproteobacteria</taxon>
        <taxon>Hyphomicrobiales</taxon>
        <taxon>Methylocystaceae</taxon>
        <taxon>Methylocystis</taxon>
    </lineage>
</organism>
<proteinExistence type="inferred from homology"/>
<feature type="region of interest" description="Disordered" evidence="8">
    <location>
        <begin position="1"/>
        <end position="38"/>
    </location>
</feature>
<comment type="similarity">
    <text evidence="2">Belongs to the UPF0283 family.</text>
</comment>
<sequence length="359" mass="38560">MTEPDRRPRPRAFRLDGDTVVPPKKEQQAEEAARPSAAQVIEPEVDVFANRLLGAEGTPESDEQAVEEAQISGLLRRFILSWGGLFWSALSGLASLAVTLWLTNLIEGLFLHSAILGSVGLVLALAFGAAALALFAGEIRTMMRQNKIARLHIALAAARTADDAQAAREKILELCKIYDDRPETGQARARIIEYTRQIIDGRDLIDLAERNLVLPLDELARREIANASKRVSVVTTISPRALIDLIFVAGQAIALMRRIAEIYGGRPGLLGFFKLARSVGAHLAITGGLAIGDSLLQQLVGHGIAARLSARLGEGVLNGLLTARVGLSAMAVCRPMPFCAVKQPGVAEVAPFLFGDKKA</sequence>
<evidence type="ECO:0000256" key="2">
    <source>
        <dbReference type="ARBA" id="ARBA00008255"/>
    </source>
</evidence>
<comment type="subcellular location">
    <subcellularLocation>
        <location evidence="1">Cell inner membrane</location>
        <topology evidence="1">Multi-pass membrane protein</topology>
    </subcellularLocation>
</comment>
<keyword evidence="5 9" id="KW-0812">Transmembrane</keyword>
<dbReference type="PANTHER" id="PTHR39342:SF1">
    <property type="entry name" value="UPF0283 MEMBRANE PROTEIN YCJF"/>
    <property type="match status" value="1"/>
</dbReference>
<evidence type="ECO:0000313" key="10">
    <source>
        <dbReference type="EMBL" id="QGM45312.1"/>
    </source>
</evidence>
<evidence type="ECO:0000256" key="5">
    <source>
        <dbReference type="ARBA" id="ARBA00022692"/>
    </source>
</evidence>
<dbReference type="GO" id="GO:0005886">
    <property type="term" value="C:plasma membrane"/>
    <property type="evidence" value="ECO:0007669"/>
    <property type="project" value="UniProtKB-SubCell"/>
</dbReference>
<evidence type="ECO:0000256" key="4">
    <source>
        <dbReference type="ARBA" id="ARBA00022519"/>
    </source>
</evidence>
<evidence type="ECO:0000256" key="9">
    <source>
        <dbReference type="SAM" id="Phobius"/>
    </source>
</evidence>
<keyword evidence="6 9" id="KW-1133">Transmembrane helix</keyword>
<dbReference type="NCBIfam" id="TIGR01620">
    <property type="entry name" value="hyp_HI0043"/>
    <property type="match status" value="1"/>
</dbReference>